<feature type="transmembrane region" description="Helical" evidence="1">
    <location>
        <begin position="37"/>
        <end position="63"/>
    </location>
</feature>
<proteinExistence type="predicted"/>
<sequence>MTVIADVRPADVLIPKKRRDEGPVVTLRLRRARVVHAALCLLGAVPWLLGLSVHVQAIGWGLWLPGAGFLAVPGLWQLLFPVTLLLFGVAFIAWFGSGMTTAPIAVWALAALGAGAAAGGHSTSWAPAAVPGLTLSFVALGAVKRRRGRAAAAHTREERNSYLPAAVSEIQATAVPAPPLATRELSDLQLGMMRYILGRALQPVGQLEGFDKIDQFQTSSLRYQLNQVGWALAVAQRHYTPNFTGYVSEGQRRAIDQYLQRQIWGYWRWESAWGNLNFDFDPAKQDNIMLTGYININTLLYQNNTGDDRYAEPGSLTFVYDDRRSFRHDAHTINGSLMDNYRGQVYRQPYCLFPCEPNWIYTSCNFRGLTAVLLHDTVFGTDHTGEIKDTFRKRLEEEFVNADGSMVALRSKLTGHALPFPVPDASLVKMLSPFFPDLAYRYYALARRDMLAQVDGTARVLLDKKALDYGNYKSTHVFTLDGILGAAREIGDTEAATAAEQALDELGDVDDSGAVHWATGSNMANLMVMESHFGVAGGWREIITTRPSAEVLSGPVLAEASYPEVLVASAVSDGTALDLVLAPGAAPGSPQSLTITRLRPGVRYQVRGAGSTTLDADARGQAVLRVALHDRTRIRIVPGT</sequence>
<dbReference type="Proteomes" id="UP000603227">
    <property type="component" value="Unassembled WGS sequence"/>
</dbReference>
<feature type="transmembrane region" description="Helical" evidence="1">
    <location>
        <begin position="102"/>
        <end position="119"/>
    </location>
</feature>
<feature type="transmembrane region" description="Helical" evidence="1">
    <location>
        <begin position="75"/>
        <end position="95"/>
    </location>
</feature>
<evidence type="ECO:0000313" key="3">
    <source>
        <dbReference type="EMBL" id="GHE41573.1"/>
    </source>
</evidence>
<dbReference type="RefSeq" id="WP_189785656.1">
    <property type="nucleotide sequence ID" value="NZ_BNAT01000025.1"/>
</dbReference>
<protein>
    <recommendedName>
        <fullName evidence="2">Linalool dehydratase/isomerase domain-containing protein</fullName>
    </recommendedName>
</protein>
<name>A0A918Z8D9_9ACTN</name>
<keyword evidence="1" id="KW-1133">Transmembrane helix</keyword>
<reference evidence="3" key="2">
    <citation type="submission" date="2020-09" db="EMBL/GenBank/DDBJ databases">
        <authorList>
            <person name="Sun Q."/>
            <person name="Zhou Y."/>
        </authorList>
    </citation>
    <scope>NUCLEOTIDE SEQUENCE</scope>
    <source>
        <strain evidence="3">CGMCC 4.7403</strain>
    </source>
</reference>
<feature type="domain" description="Linalool dehydratase/isomerase" evidence="2">
    <location>
        <begin position="222"/>
        <end position="517"/>
    </location>
</feature>
<accession>A0A918Z8D9</accession>
<dbReference type="InterPro" id="IPR041411">
    <property type="entry name" value="Ldi"/>
</dbReference>
<organism evidence="3 4">
    <name type="scientific">Streptomyces capitiformicae</name>
    <dbReference type="NCBI Taxonomy" id="2014920"/>
    <lineage>
        <taxon>Bacteria</taxon>
        <taxon>Bacillati</taxon>
        <taxon>Actinomycetota</taxon>
        <taxon>Actinomycetes</taxon>
        <taxon>Kitasatosporales</taxon>
        <taxon>Streptomycetaceae</taxon>
        <taxon>Streptomyces</taxon>
    </lineage>
</organism>
<keyword evidence="1" id="KW-0812">Transmembrane</keyword>
<dbReference type="AlphaFoldDB" id="A0A918Z8D9"/>
<comment type="caution">
    <text evidence="3">The sequence shown here is derived from an EMBL/GenBank/DDBJ whole genome shotgun (WGS) entry which is preliminary data.</text>
</comment>
<evidence type="ECO:0000259" key="2">
    <source>
        <dbReference type="Pfam" id="PF18566"/>
    </source>
</evidence>
<evidence type="ECO:0000256" key="1">
    <source>
        <dbReference type="SAM" id="Phobius"/>
    </source>
</evidence>
<keyword evidence="4" id="KW-1185">Reference proteome</keyword>
<dbReference type="EMBL" id="BNAT01000025">
    <property type="protein sequence ID" value="GHE41573.1"/>
    <property type="molecule type" value="Genomic_DNA"/>
</dbReference>
<evidence type="ECO:0000313" key="4">
    <source>
        <dbReference type="Proteomes" id="UP000603227"/>
    </source>
</evidence>
<keyword evidence="1" id="KW-0472">Membrane</keyword>
<reference evidence="3" key="1">
    <citation type="journal article" date="2014" name="Int. J. Syst. Evol. Microbiol.">
        <title>Complete genome sequence of Corynebacterium casei LMG S-19264T (=DSM 44701T), isolated from a smear-ripened cheese.</title>
        <authorList>
            <consortium name="US DOE Joint Genome Institute (JGI-PGF)"/>
            <person name="Walter F."/>
            <person name="Albersmeier A."/>
            <person name="Kalinowski J."/>
            <person name="Ruckert C."/>
        </authorList>
    </citation>
    <scope>NUCLEOTIDE SEQUENCE</scope>
    <source>
        <strain evidence="3">CGMCC 4.7403</strain>
    </source>
</reference>
<gene>
    <name evidence="3" type="ORF">GCM10017771_60870</name>
</gene>
<dbReference type="Pfam" id="PF18566">
    <property type="entry name" value="Ldi"/>
    <property type="match status" value="1"/>
</dbReference>